<dbReference type="Proteomes" id="UP000198310">
    <property type="component" value="Unassembled WGS sequence"/>
</dbReference>
<accession>A0A239AFM1</accession>
<evidence type="ECO:0000313" key="2">
    <source>
        <dbReference type="Proteomes" id="UP000198310"/>
    </source>
</evidence>
<keyword evidence="2" id="KW-1185">Reference proteome</keyword>
<proteinExistence type="predicted"/>
<protein>
    <submittedName>
        <fullName evidence="1">Uncharacterized protein</fullName>
    </submittedName>
</protein>
<sequence length="63" mass="6554">MPTTQSLPSQQPLLAMVALLLLQTEHATFSSASLSDADQLPHLGAAGYNQETLLLPTPLPAAA</sequence>
<evidence type="ECO:0000313" key="1">
    <source>
        <dbReference type="EMBL" id="SNR93713.1"/>
    </source>
</evidence>
<gene>
    <name evidence="1" type="ORF">SAMN06269173_1129</name>
</gene>
<dbReference type="RefSeq" id="WP_143437223.1">
    <property type="nucleotide sequence ID" value="NZ_FZNS01000012.1"/>
</dbReference>
<organism evidence="1 2">
    <name type="scientific">Hymenobacter mucosus</name>
    <dbReference type="NCBI Taxonomy" id="1411120"/>
    <lineage>
        <taxon>Bacteria</taxon>
        <taxon>Pseudomonadati</taxon>
        <taxon>Bacteroidota</taxon>
        <taxon>Cytophagia</taxon>
        <taxon>Cytophagales</taxon>
        <taxon>Hymenobacteraceae</taxon>
        <taxon>Hymenobacter</taxon>
    </lineage>
</organism>
<reference evidence="2" key="1">
    <citation type="submission" date="2017-06" db="EMBL/GenBank/DDBJ databases">
        <authorList>
            <person name="Varghese N."/>
            <person name="Submissions S."/>
        </authorList>
    </citation>
    <scope>NUCLEOTIDE SEQUENCE [LARGE SCALE GENOMIC DNA]</scope>
    <source>
        <strain evidence="2">DSM 28041</strain>
    </source>
</reference>
<dbReference type="EMBL" id="FZNS01000012">
    <property type="protein sequence ID" value="SNR93713.1"/>
    <property type="molecule type" value="Genomic_DNA"/>
</dbReference>
<name>A0A239AFM1_9BACT</name>
<dbReference type="AlphaFoldDB" id="A0A239AFM1"/>